<protein>
    <recommendedName>
        <fullName evidence="4">Embryo surrounding factor 1 brassicaceae domain-containing protein</fullName>
    </recommendedName>
</protein>
<organism evidence="2 3">
    <name type="scientific">Sorghum bicolor</name>
    <name type="common">Sorghum</name>
    <name type="synonym">Sorghum vulgare</name>
    <dbReference type="NCBI Taxonomy" id="4558"/>
    <lineage>
        <taxon>Eukaryota</taxon>
        <taxon>Viridiplantae</taxon>
        <taxon>Streptophyta</taxon>
        <taxon>Embryophyta</taxon>
        <taxon>Tracheophyta</taxon>
        <taxon>Spermatophyta</taxon>
        <taxon>Magnoliopsida</taxon>
        <taxon>Liliopsida</taxon>
        <taxon>Poales</taxon>
        <taxon>Poaceae</taxon>
        <taxon>PACMAD clade</taxon>
        <taxon>Panicoideae</taxon>
        <taxon>Andropogonodae</taxon>
        <taxon>Andropogoneae</taxon>
        <taxon>Sorghinae</taxon>
        <taxon>Sorghum</taxon>
    </lineage>
</organism>
<keyword evidence="1" id="KW-0732">Signal</keyword>
<evidence type="ECO:0008006" key="4">
    <source>
        <dbReference type="Google" id="ProtNLM"/>
    </source>
</evidence>
<reference evidence="2 3" key="1">
    <citation type="journal article" date="2009" name="Nature">
        <title>The Sorghum bicolor genome and the diversification of grasses.</title>
        <authorList>
            <person name="Paterson A.H."/>
            <person name="Bowers J.E."/>
            <person name="Bruggmann R."/>
            <person name="Dubchak I."/>
            <person name="Grimwood J."/>
            <person name="Gundlach H."/>
            <person name="Haberer G."/>
            <person name="Hellsten U."/>
            <person name="Mitros T."/>
            <person name="Poliakov A."/>
            <person name="Schmutz J."/>
            <person name="Spannagl M."/>
            <person name="Tang H."/>
            <person name="Wang X."/>
            <person name="Wicker T."/>
            <person name="Bharti A.K."/>
            <person name="Chapman J."/>
            <person name="Feltus F.A."/>
            <person name="Gowik U."/>
            <person name="Grigoriev I.V."/>
            <person name="Lyons E."/>
            <person name="Maher C.A."/>
            <person name="Martis M."/>
            <person name="Narechania A."/>
            <person name="Otillar R.P."/>
            <person name="Penning B.W."/>
            <person name="Salamov A.A."/>
            <person name="Wang Y."/>
            <person name="Zhang L."/>
            <person name="Carpita N.C."/>
            <person name="Freeling M."/>
            <person name="Gingle A.R."/>
            <person name="Hash C.T."/>
            <person name="Keller B."/>
            <person name="Klein P."/>
            <person name="Kresovich S."/>
            <person name="McCann M.C."/>
            <person name="Ming R."/>
            <person name="Peterson D.G."/>
            <person name="Mehboob-ur-Rahman"/>
            <person name="Ware D."/>
            <person name="Westhoff P."/>
            <person name="Mayer K.F."/>
            <person name="Messing J."/>
            <person name="Rokhsar D.S."/>
        </authorList>
    </citation>
    <scope>NUCLEOTIDE SEQUENCE [LARGE SCALE GENOMIC DNA]</scope>
    <source>
        <strain evidence="3">cv. BTx623</strain>
    </source>
</reference>
<reference evidence="3" key="2">
    <citation type="journal article" date="2018" name="Plant J.">
        <title>The Sorghum bicolor reference genome: improved assembly, gene annotations, a transcriptome atlas, and signatures of genome organization.</title>
        <authorList>
            <person name="McCormick R.F."/>
            <person name="Truong S.K."/>
            <person name="Sreedasyam A."/>
            <person name="Jenkins J."/>
            <person name="Shu S."/>
            <person name="Sims D."/>
            <person name="Kennedy M."/>
            <person name="Amirebrahimi M."/>
            <person name="Weers B.D."/>
            <person name="McKinley B."/>
            <person name="Mattison A."/>
            <person name="Morishige D.T."/>
            <person name="Grimwood J."/>
            <person name="Schmutz J."/>
            <person name="Mullet J.E."/>
        </authorList>
    </citation>
    <scope>NUCLEOTIDE SEQUENCE [LARGE SCALE GENOMIC DNA]</scope>
    <source>
        <strain evidence="3">cv. BTx623</strain>
    </source>
</reference>
<evidence type="ECO:0000313" key="3">
    <source>
        <dbReference type="Proteomes" id="UP000000768"/>
    </source>
</evidence>
<feature type="chain" id="PRO_5012509577" description="Embryo surrounding factor 1 brassicaceae domain-containing protein" evidence="1">
    <location>
        <begin position="25"/>
        <end position="111"/>
    </location>
</feature>
<accession>A0A1Z5RLK5</accession>
<sequence>MDHAKLRAVLFVVFLACLQSSSWCKCEGDDSDQRWTGGEITPRSRVTIVLCLKTLCKPHWKLCYCCQTLPNWPCYLEHKACLDICPHAFASAPSPQPLLAPAPHVGPPMVR</sequence>
<dbReference type="EMBL" id="CM000763">
    <property type="protein sequence ID" value="OQU84630.1"/>
    <property type="molecule type" value="Genomic_DNA"/>
</dbReference>
<dbReference type="InParanoid" id="A0A1Z5RLK5"/>
<gene>
    <name evidence="2" type="ORF">SORBI_3004G090400</name>
</gene>
<evidence type="ECO:0000313" key="2">
    <source>
        <dbReference type="EMBL" id="OQU84630.1"/>
    </source>
</evidence>
<keyword evidence="3" id="KW-1185">Reference proteome</keyword>
<dbReference type="AlphaFoldDB" id="A0A1Z5RLK5"/>
<dbReference type="Gramene" id="OQU84630">
    <property type="protein sequence ID" value="OQU84630"/>
    <property type="gene ID" value="SORBI_3004G090400"/>
</dbReference>
<feature type="signal peptide" evidence="1">
    <location>
        <begin position="1"/>
        <end position="24"/>
    </location>
</feature>
<evidence type="ECO:0000256" key="1">
    <source>
        <dbReference type="SAM" id="SignalP"/>
    </source>
</evidence>
<proteinExistence type="predicted"/>
<dbReference type="Proteomes" id="UP000000768">
    <property type="component" value="Chromosome 4"/>
</dbReference>
<name>A0A1Z5RLK5_SORBI</name>